<evidence type="ECO:0000259" key="8">
    <source>
        <dbReference type="Pfam" id="PF21982"/>
    </source>
</evidence>
<dbReference type="InterPro" id="IPR036388">
    <property type="entry name" value="WH-like_DNA-bd_sf"/>
</dbReference>
<feature type="domain" description="RecX first three-helical" evidence="8">
    <location>
        <begin position="67"/>
        <end position="106"/>
    </location>
</feature>
<evidence type="ECO:0000256" key="3">
    <source>
        <dbReference type="ARBA" id="ARBA00018111"/>
    </source>
</evidence>
<evidence type="ECO:0000259" key="6">
    <source>
        <dbReference type="Pfam" id="PF02631"/>
    </source>
</evidence>
<dbReference type="InterPro" id="IPR053924">
    <property type="entry name" value="RecX_HTH_2nd"/>
</dbReference>
<dbReference type="AlphaFoldDB" id="A0A6C0FUD6"/>
<dbReference type="Proteomes" id="UP000476064">
    <property type="component" value="Chromosome"/>
</dbReference>
<evidence type="ECO:0000256" key="4">
    <source>
        <dbReference type="ARBA" id="ARBA00022490"/>
    </source>
</evidence>
<keyword evidence="4 5" id="KW-0963">Cytoplasm</keyword>
<organism evidence="9 10">
    <name type="scientific">Paenibacillus lycopersici</name>
    <dbReference type="NCBI Taxonomy" id="2704462"/>
    <lineage>
        <taxon>Bacteria</taxon>
        <taxon>Bacillati</taxon>
        <taxon>Bacillota</taxon>
        <taxon>Bacilli</taxon>
        <taxon>Bacillales</taxon>
        <taxon>Paenibacillaceae</taxon>
        <taxon>Paenibacillus</taxon>
    </lineage>
</organism>
<dbReference type="KEGG" id="plyc:GXP70_12960"/>
<dbReference type="PANTHER" id="PTHR33602:SF1">
    <property type="entry name" value="REGULATORY PROTEIN RECX FAMILY PROTEIN"/>
    <property type="match status" value="1"/>
</dbReference>
<evidence type="ECO:0000259" key="7">
    <source>
        <dbReference type="Pfam" id="PF21981"/>
    </source>
</evidence>
<accession>A0A6C0FUD6</accession>
<evidence type="ECO:0000256" key="5">
    <source>
        <dbReference type="HAMAP-Rule" id="MF_01114"/>
    </source>
</evidence>
<dbReference type="GO" id="GO:0006282">
    <property type="term" value="P:regulation of DNA repair"/>
    <property type="evidence" value="ECO:0007669"/>
    <property type="project" value="UniProtKB-UniRule"/>
</dbReference>
<evidence type="ECO:0000313" key="10">
    <source>
        <dbReference type="Proteomes" id="UP000476064"/>
    </source>
</evidence>
<evidence type="ECO:0000313" key="9">
    <source>
        <dbReference type="EMBL" id="QHT60766.1"/>
    </source>
</evidence>
<evidence type="ECO:0000256" key="2">
    <source>
        <dbReference type="ARBA" id="ARBA00009695"/>
    </source>
</evidence>
<gene>
    <name evidence="5" type="primary">recX</name>
    <name evidence="9" type="ORF">GXP70_12960</name>
</gene>
<dbReference type="InterPro" id="IPR003783">
    <property type="entry name" value="Regulatory_RecX"/>
</dbReference>
<reference evidence="9 10" key="1">
    <citation type="submission" date="2020-01" db="EMBL/GenBank/DDBJ databases">
        <title>Paenibacillus sp. nov., isolated from tomato rhizosphere.</title>
        <authorList>
            <person name="Weon H.-Y."/>
            <person name="Lee S.A."/>
        </authorList>
    </citation>
    <scope>NUCLEOTIDE SEQUENCE [LARGE SCALE GENOMIC DNA]</scope>
    <source>
        <strain evidence="9 10">12200R-189</strain>
    </source>
</reference>
<feature type="domain" description="RecX third three-helical" evidence="7">
    <location>
        <begin position="161"/>
        <end position="206"/>
    </location>
</feature>
<proteinExistence type="inferred from homology"/>
<dbReference type="HAMAP" id="MF_01114">
    <property type="entry name" value="RecX"/>
    <property type="match status" value="1"/>
</dbReference>
<dbReference type="InterPro" id="IPR053925">
    <property type="entry name" value="RecX_HTH_3rd"/>
</dbReference>
<dbReference type="Pfam" id="PF21982">
    <property type="entry name" value="RecX_HTH1"/>
    <property type="match status" value="1"/>
</dbReference>
<name>A0A6C0FUD6_9BACL</name>
<dbReference type="GO" id="GO:0005737">
    <property type="term" value="C:cytoplasm"/>
    <property type="evidence" value="ECO:0007669"/>
    <property type="project" value="UniProtKB-SubCell"/>
</dbReference>
<comment type="subcellular location">
    <subcellularLocation>
        <location evidence="1 5">Cytoplasm</location>
    </subcellularLocation>
</comment>
<protein>
    <recommendedName>
        <fullName evidence="3 5">Regulatory protein RecX</fullName>
    </recommendedName>
</protein>
<dbReference type="PANTHER" id="PTHR33602">
    <property type="entry name" value="REGULATORY PROTEIN RECX FAMILY PROTEIN"/>
    <property type="match status" value="1"/>
</dbReference>
<dbReference type="Pfam" id="PF02631">
    <property type="entry name" value="RecX_HTH2"/>
    <property type="match status" value="1"/>
</dbReference>
<sequence>MSGILTITSVEQDPKKKQRYYLYVNEAQEPFTSVHEDLLIKFRLLKGREIEADELKQIVLEDSHHRAYVAALAYLGARPRTEKEIMRYLARKALDEQAARQAIERLRKEGLVNDPVYAELYAAQRMRSQMKGRRLLQQELLQRGIKRDTAKEAASKLNAESETEIAVSAAMKKWPHIKGEIRERKQKLAAFLLRRGFPSSSVREAVKAAAEAELDDDDGLMLDN</sequence>
<comment type="function">
    <text evidence="5">Modulates RecA activity.</text>
</comment>
<comment type="similarity">
    <text evidence="2 5">Belongs to the RecX family.</text>
</comment>
<evidence type="ECO:0000256" key="1">
    <source>
        <dbReference type="ARBA" id="ARBA00004496"/>
    </source>
</evidence>
<feature type="domain" description="RecX second three-helical" evidence="6">
    <location>
        <begin position="113"/>
        <end position="153"/>
    </location>
</feature>
<dbReference type="Gene3D" id="1.10.10.10">
    <property type="entry name" value="Winged helix-like DNA-binding domain superfamily/Winged helix DNA-binding domain"/>
    <property type="match status" value="3"/>
</dbReference>
<dbReference type="InterPro" id="IPR053926">
    <property type="entry name" value="RecX_HTH_1st"/>
</dbReference>
<keyword evidence="10" id="KW-1185">Reference proteome</keyword>
<dbReference type="EMBL" id="CP048209">
    <property type="protein sequence ID" value="QHT60766.1"/>
    <property type="molecule type" value="Genomic_DNA"/>
</dbReference>
<dbReference type="Pfam" id="PF21981">
    <property type="entry name" value="RecX_HTH3"/>
    <property type="match status" value="1"/>
</dbReference>
<dbReference type="RefSeq" id="WP_162357206.1">
    <property type="nucleotide sequence ID" value="NZ_CP048209.1"/>
</dbReference>